<dbReference type="InterPro" id="IPR011613">
    <property type="entry name" value="GH15-like"/>
</dbReference>
<gene>
    <name evidence="15" type="ORF">EV148_101309</name>
</gene>
<evidence type="ECO:0000256" key="9">
    <source>
        <dbReference type="ARBA" id="ARBA00031637"/>
    </source>
</evidence>
<dbReference type="EMBL" id="SLWQ01000001">
    <property type="protein sequence ID" value="TCO42902.1"/>
    <property type="molecule type" value="Genomic_DNA"/>
</dbReference>
<protein>
    <recommendedName>
        <fullName evidence="4">Trehalase</fullName>
        <ecNumber evidence="3">3.2.1.28</ecNumber>
    </recommendedName>
    <alternativeName>
        <fullName evidence="8">Alpha,alpha-trehalase</fullName>
    </alternativeName>
    <alternativeName>
        <fullName evidence="9">Alpha,alpha-trehalose glucohydrolase</fullName>
    </alternativeName>
</protein>
<dbReference type="PANTHER" id="PTHR31616:SF0">
    <property type="entry name" value="GLUCAN 1,4-ALPHA-GLUCOSIDASE"/>
    <property type="match status" value="1"/>
</dbReference>
<comment type="caution">
    <text evidence="15">The sequence shown here is derived from an EMBL/GenBank/DDBJ whole genome shotgun (WGS) entry which is preliminary data.</text>
</comment>
<evidence type="ECO:0000256" key="12">
    <source>
        <dbReference type="SAM" id="MobiDB-lite"/>
    </source>
</evidence>
<feature type="domain" description="Trehalase-like N-terminal" evidence="14">
    <location>
        <begin position="3"/>
        <end position="155"/>
    </location>
</feature>
<evidence type="ECO:0000259" key="13">
    <source>
        <dbReference type="Pfam" id="PF00723"/>
    </source>
</evidence>
<evidence type="ECO:0000256" key="7">
    <source>
        <dbReference type="ARBA" id="ARBA00023295"/>
    </source>
</evidence>
<dbReference type="InterPro" id="IPR012341">
    <property type="entry name" value="6hp_glycosidase-like_sf"/>
</dbReference>
<dbReference type="GO" id="GO:0004555">
    <property type="term" value="F:alpha,alpha-trehalase activity"/>
    <property type="evidence" value="ECO:0007669"/>
    <property type="project" value="UniProtKB-EC"/>
</dbReference>
<evidence type="ECO:0000256" key="10">
    <source>
        <dbReference type="ARBA" id="ARBA00053030"/>
    </source>
</evidence>
<keyword evidence="16" id="KW-1185">Reference proteome</keyword>
<keyword evidence="6" id="KW-0119">Carbohydrate metabolism</keyword>
<evidence type="ECO:0000256" key="3">
    <source>
        <dbReference type="ARBA" id="ARBA00012757"/>
    </source>
</evidence>
<dbReference type="InterPro" id="IPR045582">
    <property type="entry name" value="Trehalase-like_N"/>
</dbReference>
<dbReference type="InterPro" id="IPR008928">
    <property type="entry name" value="6-hairpin_glycosidase_sf"/>
</dbReference>
<dbReference type="SUPFAM" id="SSF48208">
    <property type="entry name" value="Six-hairpin glycosidases"/>
    <property type="match status" value="1"/>
</dbReference>
<comment type="catalytic activity">
    <reaction evidence="1">
        <text>alpha,alpha-trehalose + H2O = alpha-D-glucose + beta-D-glucose</text>
        <dbReference type="Rhea" id="RHEA:32675"/>
        <dbReference type="ChEBI" id="CHEBI:15377"/>
        <dbReference type="ChEBI" id="CHEBI:15903"/>
        <dbReference type="ChEBI" id="CHEBI:16551"/>
        <dbReference type="ChEBI" id="CHEBI:17925"/>
        <dbReference type="EC" id="3.2.1.28"/>
    </reaction>
</comment>
<dbReference type="OrthoDB" id="3902805at2"/>
<comment type="cofactor">
    <cofactor evidence="10">
        <name>phosphate</name>
        <dbReference type="ChEBI" id="CHEBI:43474"/>
    </cofactor>
</comment>
<dbReference type="FunFam" id="1.50.10.10:FF:000005">
    <property type="entry name" value="Glycosyl hydrolase, glucoamylase"/>
    <property type="match status" value="1"/>
</dbReference>
<feature type="domain" description="GH15-like" evidence="13">
    <location>
        <begin position="222"/>
        <end position="580"/>
    </location>
</feature>
<evidence type="ECO:0000313" key="15">
    <source>
        <dbReference type="EMBL" id="TCO42902.1"/>
    </source>
</evidence>
<evidence type="ECO:0000259" key="14">
    <source>
        <dbReference type="Pfam" id="PF19291"/>
    </source>
</evidence>
<name>A0A4R2IFD1_9GAMM</name>
<feature type="region of interest" description="Disordered" evidence="12">
    <location>
        <begin position="591"/>
        <end position="626"/>
    </location>
</feature>
<sequence>MARIEDYALIGDCETAALVGRDGAIDWLCWPRFDSDACLAALLGKADNGRWRIRPRGALRSTRRAYRGATLVLETTFETRTGRVTLVDFMPPRGAASDVVRIVRGDEGRVPMTMDLVLRFGYGAQVPWVAQLGDGALRAIAGPDSVTLRTPVGVRGGGERMTAAFTVERGDAVPFVLTYARSHEPPPRAIEPKIALQQTEAFWTAWSARFEGEGRWGSDIRRSLIILKALTYAPTGGIVAAPTTSLPEALGGGRNWDYRYCWVRDATLSLLAMMNAGFFEEAAAWRDWLLRAVAGNPGQMQIMYGLAGERRLTEWTVPWLAGYEGSAPVRVGNAAHAQLQLDVYGELMDTLHHARRGSLSTNASGWDLQRALLEHLESVWQEPDAGIWEVRGEPAAFTYSRVMAWVAFDRAVKSVERLGLDGPVAHWRRLRDRIHREVCEKGYDRRRKTFVRSYGSRHLDASLLLMPQLGFLPPRDPRIVGTVAAIERDLVRRGFVLRYDSEAAGDGLPAGEGAFLACSFWLADAYTMLGRRRDAERLFRRLLAIRNDVGLLAEEYDVDAKRLVGNFPQAFSHIALINTALNLRRIAPPAEQRADRSAGQVDAGTRAGARAPRLNTKRRTKPGKTD</sequence>
<reference evidence="15 16" key="1">
    <citation type="journal article" date="2015" name="Stand. Genomic Sci.">
        <title>Genomic Encyclopedia of Bacterial and Archaeal Type Strains, Phase III: the genomes of soil and plant-associated and newly described type strains.</title>
        <authorList>
            <person name="Whitman W.B."/>
            <person name="Woyke T."/>
            <person name="Klenk H.P."/>
            <person name="Zhou Y."/>
            <person name="Lilburn T.G."/>
            <person name="Beck B.J."/>
            <person name="De Vos P."/>
            <person name="Vandamme P."/>
            <person name="Eisen J.A."/>
            <person name="Garrity G."/>
            <person name="Hugenholtz P."/>
            <person name="Kyrpides N.C."/>
        </authorList>
    </citation>
    <scope>NUCLEOTIDE SEQUENCE [LARGE SCALE GENOMIC DNA]</scope>
    <source>
        <strain evidence="15 16">A3</strain>
    </source>
</reference>
<organism evidence="15 16">
    <name type="scientific">Dokdonella fugitiva</name>
    <dbReference type="NCBI Taxonomy" id="328517"/>
    <lineage>
        <taxon>Bacteria</taxon>
        <taxon>Pseudomonadati</taxon>
        <taxon>Pseudomonadota</taxon>
        <taxon>Gammaproteobacteria</taxon>
        <taxon>Lysobacterales</taxon>
        <taxon>Rhodanobacteraceae</taxon>
        <taxon>Dokdonella</taxon>
    </lineage>
</organism>
<feature type="compositionally biased region" description="Basic residues" evidence="12">
    <location>
        <begin position="615"/>
        <end position="626"/>
    </location>
</feature>
<evidence type="ECO:0000256" key="11">
    <source>
        <dbReference type="ARBA" id="ARBA00060615"/>
    </source>
</evidence>
<evidence type="ECO:0000256" key="5">
    <source>
        <dbReference type="ARBA" id="ARBA00022801"/>
    </source>
</evidence>
<evidence type="ECO:0000313" key="16">
    <source>
        <dbReference type="Proteomes" id="UP000294862"/>
    </source>
</evidence>
<keyword evidence="7" id="KW-0326">Glycosidase</keyword>
<comment type="pathway">
    <text evidence="11">Glycan degradation; trehalose degradation; D-glucose from alpha,alpha-trehalose: step 1/1.</text>
</comment>
<evidence type="ECO:0000256" key="4">
    <source>
        <dbReference type="ARBA" id="ARBA00019905"/>
    </source>
</evidence>
<dbReference type="Pfam" id="PF00723">
    <property type="entry name" value="Glyco_hydro_15"/>
    <property type="match status" value="1"/>
</dbReference>
<evidence type="ECO:0000256" key="8">
    <source>
        <dbReference type="ARBA" id="ARBA00030473"/>
    </source>
</evidence>
<dbReference type="Gene3D" id="1.50.10.10">
    <property type="match status" value="1"/>
</dbReference>
<dbReference type="GO" id="GO:0005993">
    <property type="term" value="P:trehalose catabolic process"/>
    <property type="evidence" value="ECO:0007669"/>
    <property type="project" value="UniProtKB-ARBA"/>
</dbReference>
<evidence type="ECO:0000256" key="2">
    <source>
        <dbReference type="ARBA" id="ARBA00006188"/>
    </source>
</evidence>
<dbReference type="AlphaFoldDB" id="A0A4R2IFD1"/>
<evidence type="ECO:0000256" key="6">
    <source>
        <dbReference type="ARBA" id="ARBA00023277"/>
    </source>
</evidence>
<proteinExistence type="inferred from homology"/>
<evidence type="ECO:0000256" key="1">
    <source>
        <dbReference type="ARBA" id="ARBA00001576"/>
    </source>
</evidence>
<dbReference type="Proteomes" id="UP000294862">
    <property type="component" value="Unassembled WGS sequence"/>
</dbReference>
<comment type="similarity">
    <text evidence="2">Belongs to the glycosyl hydrolase 15 family.</text>
</comment>
<keyword evidence="5" id="KW-0378">Hydrolase</keyword>
<dbReference type="PANTHER" id="PTHR31616">
    <property type="entry name" value="TREHALASE"/>
    <property type="match status" value="1"/>
</dbReference>
<dbReference type="Pfam" id="PF19291">
    <property type="entry name" value="TREH_N"/>
    <property type="match status" value="1"/>
</dbReference>
<dbReference type="EC" id="3.2.1.28" evidence="3"/>
<accession>A0A4R2IFD1</accession>